<protein>
    <submittedName>
        <fullName evidence="1">Uncharacterized protein</fullName>
    </submittedName>
</protein>
<dbReference type="OrthoDB" id="419198at2759"/>
<organism evidence="1 2">
    <name type="scientific">Dibothriocephalus latus</name>
    <name type="common">Fish tapeworm</name>
    <name type="synonym">Diphyllobothrium latum</name>
    <dbReference type="NCBI Taxonomy" id="60516"/>
    <lineage>
        <taxon>Eukaryota</taxon>
        <taxon>Metazoa</taxon>
        <taxon>Spiralia</taxon>
        <taxon>Lophotrochozoa</taxon>
        <taxon>Platyhelminthes</taxon>
        <taxon>Cestoda</taxon>
        <taxon>Eucestoda</taxon>
        <taxon>Diphyllobothriidea</taxon>
        <taxon>Diphyllobothriidae</taxon>
        <taxon>Dibothriocephalus</taxon>
    </lineage>
</organism>
<dbReference type="Proteomes" id="UP000281553">
    <property type="component" value="Unassembled WGS sequence"/>
</dbReference>
<reference evidence="1 2" key="1">
    <citation type="submission" date="2018-11" db="EMBL/GenBank/DDBJ databases">
        <authorList>
            <consortium name="Pathogen Informatics"/>
        </authorList>
    </citation>
    <scope>NUCLEOTIDE SEQUENCE [LARGE SCALE GENOMIC DNA]</scope>
</reference>
<name>A0A3P7NFR2_DIBLA</name>
<dbReference type="AlphaFoldDB" id="A0A3P7NFR2"/>
<keyword evidence="2" id="KW-1185">Reference proteome</keyword>
<accession>A0A3P7NFR2</accession>
<dbReference type="EMBL" id="UYRU01083715">
    <property type="protein sequence ID" value="VDN33417.1"/>
    <property type="molecule type" value="Genomic_DNA"/>
</dbReference>
<gene>
    <name evidence="1" type="ORF">DILT_LOCUS16228</name>
</gene>
<evidence type="ECO:0000313" key="2">
    <source>
        <dbReference type="Proteomes" id="UP000281553"/>
    </source>
</evidence>
<sequence>MRSRRLIVLLIVIAIFLMTYRGLDNVDIFKSSKWLEFQTYVVDSGHIETKRQNLPNLKKIRWPEREYLPAPMGAPGSRQLPLDAKFSRAQMHTLWSLFSSFITAMEELGFSDRAMMRRFQPDILVMGLGPRDKIYARLIEPRNSPEDVYGSRKLSAYNWGWPYIDISYYSTNLTHVHVLAPSYLRYDTYAKSDVFPLLLRPFNKFWVPTPRNTFAVLLQSFPGKEDCYTQLYSHIFENGTEGVMLPCRNLAKRYAFVEHVPLHHSIQSKNGSQADLDWVRERLLRDGKVIHELQLVAPRRESNVETYSLQAKSNI</sequence>
<evidence type="ECO:0000313" key="1">
    <source>
        <dbReference type="EMBL" id="VDN33417.1"/>
    </source>
</evidence>
<proteinExistence type="predicted"/>